<keyword evidence="1" id="KW-0732">Signal</keyword>
<evidence type="ECO:0000313" key="3">
    <source>
        <dbReference type="RefSeq" id="XP_022958637.1"/>
    </source>
</evidence>
<feature type="chain" id="PRO_5044638623" evidence="1">
    <location>
        <begin position="19"/>
        <end position="79"/>
    </location>
</feature>
<dbReference type="RefSeq" id="XP_022958637.1">
    <property type="nucleotide sequence ID" value="XM_023102869.1"/>
</dbReference>
<dbReference type="RefSeq" id="XP_022958640.1">
    <property type="nucleotide sequence ID" value="XM_023102872.1"/>
</dbReference>
<accession>A0A6J1H2D5</accession>
<evidence type="ECO:0000313" key="4">
    <source>
        <dbReference type="RefSeq" id="XP_022958638.1"/>
    </source>
</evidence>
<organism evidence="2 3">
    <name type="scientific">Cucurbita moschata</name>
    <name type="common">Winter crookneck squash</name>
    <name type="synonym">Cucurbita pepo var. moschata</name>
    <dbReference type="NCBI Taxonomy" id="3662"/>
    <lineage>
        <taxon>Eukaryota</taxon>
        <taxon>Viridiplantae</taxon>
        <taxon>Streptophyta</taxon>
        <taxon>Embryophyta</taxon>
        <taxon>Tracheophyta</taxon>
        <taxon>Spermatophyta</taxon>
        <taxon>Magnoliopsida</taxon>
        <taxon>eudicotyledons</taxon>
        <taxon>Gunneridae</taxon>
        <taxon>Pentapetalae</taxon>
        <taxon>rosids</taxon>
        <taxon>fabids</taxon>
        <taxon>Cucurbitales</taxon>
        <taxon>Cucurbitaceae</taxon>
        <taxon>Cucurbiteae</taxon>
        <taxon>Cucurbita</taxon>
    </lineage>
</organism>
<evidence type="ECO:0000256" key="1">
    <source>
        <dbReference type="SAM" id="SignalP"/>
    </source>
</evidence>
<dbReference type="RefSeq" id="XP_022958638.1">
    <property type="nucleotide sequence ID" value="XM_023102870.1"/>
</dbReference>
<dbReference type="PANTHER" id="PTHR35104">
    <property type="entry name" value="OS03G0807000 PROTEIN"/>
    <property type="match status" value="1"/>
</dbReference>
<proteinExistence type="predicted"/>
<keyword evidence="2" id="KW-1185">Reference proteome</keyword>
<dbReference type="PANTHER" id="PTHR35104:SF6">
    <property type="entry name" value="PROTEIN, PUTATIVE-RELATED"/>
    <property type="match status" value="1"/>
</dbReference>
<sequence>MVFNSLIVLSVAHLSADASQCIARSPDRLTSHQLLYVLFSYPLQQLSRLALSIWTFLCVPPPGSFYYYYYSSDYDSSSE</sequence>
<evidence type="ECO:0000313" key="2">
    <source>
        <dbReference type="Proteomes" id="UP000504609"/>
    </source>
</evidence>
<gene>
    <name evidence="3 4 5" type="primary">LOC111459803</name>
</gene>
<evidence type="ECO:0000313" key="5">
    <source>
        <dbReference type="RefSeq" id="XP_022958640.1"/>
    </source>
</evidence>
<dbReference type="KEGG" id="cmos:111459803"/>
<name>A0A6J1H2D5_CUCMO</name>
<feature type="signal peptide" evidence="1">
    <location>
        <begin position="1"/>
        <end position="18"/>
    </location>
</feature>
<reference evidence="3 4" key="1">
    <citation type="submission" date="2025-04" db="UniProtKB">
        <authorList>
            <consortium name="RefSeq"/>
        </authorList>
    </citation>
    <scope>IDENTIFICATION</scope>
    <source>
        <tissue evidence="3 4">Young leaves</tissue>
    </source>
</reference>
<dbReference type="AlphaFoldDB" id="A0A6J1H2D5"/>
<dbReference type="Proteomes" id="UP000504609">
    <property type="component" value="Unplaced"/>
</dbReference>
<dbReference type="GeneID" id="111459803"/>
<protein>
    <submittedName>
        <fullName evidence="3 4">Uncharacterized protein LOC111459803</fullName>
    </submittedName>
</protein>